<protein>
    <submittedName>
        <fullName evidence="1">Uncharacterized protein</fullName>
    </submittedName>
</protein>
<sequence>MEGNRIQLSTITWDPSIRYTVWSIIIGGGLNATAV</sequence>
<gene>
    <name evidence="1" type="ORF">OVN521_LOCUS48906</name>
    <name evidence="2" type="ORF">OVN521_LOCUS48993</name>
</gene>
<reference evidence="1" key="1">
    <citation type="submission" date="2021-02" db="EMBL/GenBank/DDBJ databases">
        <authorList>
            <person name="Nowell W R."/>
        </authorList>
    </citation>
    <scope>NUCLEOTIDE SEQUENCE</scope>
</reference>
<name>A0A821JJ98_9BILA</name>
<evidence type="ECO:0000313" key="2">
    <source>
        <dbReference type="EMBL" id="CAF4718321.1"/>
    </source>
</evidence>
<dbReference type="Proteomes" id="UP000663866">
    <property type="component" value="Unassembled WGS sequence"/>
</dbReference>
<dbReference type="AlphaFoldDB" id="A0A821JJ98"/>
<feature type="non-terminal residue" evidence="1">
    <location>
        <position position="1"/>
    </location>
</feature>
<keyword evidence="3" id="KW-1185">Reference proteome</keyword>
<evidence type="ECO:0000313" key="3">
    <source>
        <dbReference type="Proteomes" id="UP000663866"/>
    </source>
</evidence>
<proteinExistence type="predicted"/>
<comment type="caution">
    <text evidence="1">The sequence shown here is derived from an EMBL/GenBank/DDBJ whole genome shotgun (WGS) entry which is preliminary data.</text>
</comment>
<accession>A0A821JJ98</accession>
<evidence type="ECO:0000313" key="1">
    <source>
        <dbReference type="EMBL" id="CAF4715977.1"/>
    </source>
</evidence>
<dbReference type="EMBL" id="CAJOBG010104397">
    <property type="protein sequence ID" value="CAF4715977.1"/>
    <property type="molecule type" value="Genomic_DNA"/>
</dbReference>
<dbReference type="EMBL" id="CAJOBG010105017">
    <property type="protein sequence ID" value="CAF4718321.1"/>
    <property type="molecule type" value="Genomic_DNA"/>
</dbReference>
<organism evidence="1 3">
    <name type="scientific">Rotaria magnacalcarata</name>
    <dbReference type="NCBI Taxonomy" id="392030"/>
    <lineage>
        <taxon>Eukaryota</taxon>
        <taxon>Metazoa</taxon>
        <taxon>Spiralia</taxon>
        <taxon>Gnathifera</taxon>
        <taxon>Rotifera</taxon>
        <taxon>Eurotatoria</taxon>
        <taxon>Bdelloidea</taxon>
        <taxon>Philodinida</taxon>
        <taxon>Philodinidae</taxon>
        <taxon>Rotaria</taxon>
    </lineage>
</organism>